<dbReference type="InterPro" id="IPR050314">
    <property type="entry name" value="Glycosyl_Hydrlase_18"/>
</dbReference>
<feature type="region of interest" description="Disordered" evidence="1">
    <location>
        <begin position="488"/>
        <end position="516"/>
    </location>
</feature>
<dbReference type="InterPro" id="IPR017853">
    <property type="entry name" value="GH"/>
</dbReference>
<dbReference type="GeneID" id="20082454"/>
<dbReference type="Gene3D" id="3.10.50.10">
    <property type="match status" value="1"/>
</dbReference>
<dbReference type="GO" id="GO:0006032">
    <property type="term" value="P:chitin catabolic process"/>
    <property type="evidence" value="ECO:0007669"/>
    <property type="project" value="TreeGrafter"/>
</dbReference>
<evidence type="ECO:0000259" key="2">
    <source>
        <dbReference type="PROSITE" id="PS51910"/>
    </source>
</evidence>
<organism evidence="3">
    <name type="scientific">Aphanomyces invadans</name>
    <dbReference type="NCBI Taxonomy" id="157072"/>
    <lineage>
        <taxon>Eukaryota</taxon>
        <taxon>Sar</taxon>
        <taxon>Stramenopiles</taxon>
        <taxon>Oomycota</taxon>
        <taxon>Saprolegniomycetes</taxon>
        <taxon>Saprolegniales</taxon>
        <taxon>Verrucalvaceae</taxon>
        <taxon>Aphanomyces</taxon>
    </lineage>
</organism>
<name>A0A024UBI0_9STRA</name>
<dbReference type="CDD" id="cd06548">
    <property type="entry name" value="GH18_chitinase"/>
    <property type="match status" value="1"/>
</dbReference>
<evidence type="ECO:0000313" key="3">
    <source>
        <dbReference type="EMBL" id="ETW02963.1"/>
    </source>
</evidence>
<accession>A0A024UBI0</accession>
<dbReference type="Gene3D" id="3.20.20.80">
    <property type="entry name" value="Glycosidases"/>
    <property type="match status" value="1"/>
</dbReference>
<dbReference type="VEuPathDB" id="FungiDB:H310_05404"/>
<dbReference type="eggNOG" id="KOG2806">
    <property type="taxonomic scope" value="Eukaryota"/>
</dbReference>
<dbReference type="Pfam" id="PF00704">
    <property type="entry name" value="Glyco_hydro_18"/>
    <property type="match status" value="1"/>
</dbReference>
<dbReference type="SUPFAM" id="SSF54556">
    <property type="entry name" value="Chitinase insertion domain"/>
    <property type="match status" value="1"/>
</dbReference>
<dbReference type="SUPFAM" id="SSF51445">
    <property type="entry name" value="(Trans)glycosidases"/>
    <property type="match status" value="1"/>
</dbReference>
<dbReference type="InterPro" id="IPR011583">
    <property type="entry name" value="Chitinase_II/V-like_cat"/>
</dbReference>
<dbReference type="InterPro" id="IPR001223">
    <property type="entry name" value="Glyco_hydro18_cat"/>
</dbReference>
<dbReference type="GO" id="GO:0005576">
    <property type="term" value="C:extracellular region"/>
    <property type="evidence" value="ECO:0007669"/>
    <property type="project" value="TreeGrafter"/>
</dbReference>
<gene>
    <name evidence="3" type="ORF">H310_05404</name>
</gene>
<reference evidence="3" key="1">
    <citation type="submission" date="2013-12" db="EMBL/GenBank/DDBJ databases">
        <title>The Genome Sequence of Aphanomyces invadans NJM9701.</title>
        <authorList>
            <consortium name="The Broad Institute Genomics Platform"/>
            <person name="Russ C."/>
            <person name="Tyler B."/>
            <person name="van West P."/>
            <person name="Dieguez-Uribeondo J."/>
            <person name="Young S.K."/>
            <person name="Zeng Q."/>
            <person name="Gargeya S."/>
            <person name="Fitzgerald M."/>
            <person name="Abouelleil A."/>
            <person name="Alvarado L."/>
            <person name="Chapman S.B."/>
            <person name="Gainer-Dewar J."/>
            <person name="Goldberg J."/>
            <person name="Griggs A."/>
            <person name="Gujja S."/>
            <person name="Hansen M."/>
            <person name="Howarth C."/>
            <person name="Imamovic A."/>
            <person name="Ireland A."/>
            <person name="Larimer J."/>
            <person name="McCowan C."/>
            <person name="Murphy C."/>
            <person name="Pearson M."/>
            <person name="Poon T.W."/>
            <person name="Priest M."/>
            <person name="Roberts A."/>
            <person name="Saif S."/>
            <person name="Shea T."/>
            <person name="Sykes S."/>
            <person name="Wortman J."/>
            <person name="Nusbaum C."/>
            <person name="Birren B."/>
        </authorList>
    </citation>
    <scope>NUCLEOTIDE SEQUENCE [LARGE SCALE GENOMIC DNA]</scope>
    <source>
        <strain evidence="3">NJM9701</strain>
    </source>
</reference>
<proteinExistence type="predicted"/>
<dbReference type="PANTHER" id="PTHR11177">
    <property type="entry name" value="CHITINASE"/>
    <property type="match status" value="1"/>
</dbReference>
<dbReference type="OrthoDB" id="76388at2759"/>
<dbReference type="GO" id="GO:0004568">
    <property type="term" value="F:chitinase activity"/>
    <property type="evidence" value="ECO:0007669"/>
    <property type="project" value="TreeGrafter"/>
</dbReference>
<dbReference type="STRING" id="157072.A0A024UBI0"/>
<dbReference type="RefSeq" id="XP_008868347.1">
    <property type="nucleotide sequence ID" value="XM_008870125.1"/>
</dbReference>
<dbReference type="GO" id="GO:0005975">
    <property type="term" value="P:carbohydrate metabolic process"/>
    <property type="evidence" value="ECO:0007669"/>
    <property type="project" value="InterPro"/>
</dbReference>
<feature type="compositionally biased region" description="Polar residues" evidence="1">
    <location>
        <begin position="488"/>
        <end position="498"/>
    </location>
</feature>
<feature type="domain" description="GH18" evidence="2">
    <location>
        <begin position="86"/>
        <end position="465"/>
    </location>
</feature>
<dbReference type="PANTHER" id="PTHR11177:SF317">
    <property type="entry name" value="CHITINASE 12-RELATED"/>
    <property type="match status" value="1"/>
</dbReference>
<dbReference type="AlphaFoldDB" id="A0A024UBI0"/>
<dbReference type="EMBL" id="KI913960">
    <property type="protein sequence ID" value="ETW02963.1"/>
    <property type="molecule type" value="Genomic_DNA"/>
</dbReference>
<feature type="compositionally biased region" description="Low complexity" evidence="1">
    <location>
        <begin position="499"/>
        <end position="516"/>
    </location>
</feature>
<protein>
    <recommendedName>
        <fullName evidence="2">GH18 domain-containing protein</fullName>
    </recommendedName>
</protein>
<sequence length="559" mass="61837">MEVPNRAPFTSFVLRGCARHVSWIITSRNGRGSRYVLLDRVCPDRRTYSVQIASDCHQIAPRMKVLATATAAVLAPLALGSSAAKLKSVVYYMEWAIYQRNFGIFDLDWSRITHVNYAFGRPRADGTIDLYDTWAATDKRFLDHGDSWNDVGKNVYGSFGQANKLKKKFRGTKFGLSIGGWTLSDKFSDIADSDVGRRTFARSAVTMMLNLGLDFIDLDWEYPVEGGNPQPAVPHRANDIANYVALLQAIRDEFKTLSFKAELSIASPVGPENYRHWDFNSLCGLVDHVNVMAYDMAGSWSEYTDHHANLYEDPSHPAGLKYSVDNAIQDYIKRGCDPGKIVLGMPLYGRSFENTDGLYSTFSPPSNQGSWVAGNGDGAGVWDFKALPLPGATEYYDTKLVAAYSYNPDTRTFVSYESPLSLEAKLAYIQKHKLGGAMFWAGDADAAAGSARSLITQTFNTFGKDNMDFHENNLDYPTSQFDNIRNSSNVSPQVTRSVPTTTKPPAAAPQRAPATVAATTSTSNLCDSKRSMCIWPLTKQVVPYGQRDCKAVAAFVWCP</sequence>
<dbReference type="GO" id="GO:0008061">
    <property type="term" value="F:chitin binding"/>
    <property type="evidence" value="ECO:0007669"/>
    <property type="project" value="InterPro"/>
</dbReference>
<evidence type="ECO:0000256" key="1">
    <source>
        <dbReference type="SAM" id="MobiDB-lite"/>
    </source>
</evidence>
<dbReference type="InterPro" id="IPR029070">
    <property type="entry name" value="Chitinase_insertion_sf"/>
</dbReference>
<dbReference type="SMART" id="SM00636">
    <property type="entry name" value="Glyco_18"/>
    <property type="match status" value="1"/>
</dbReference>
<dbReference type="PROSITE" id="PS51910">
    <property type="entry name" value="GH18_2"/>
    <property type="match status" value="1"/>
</dbReference>